<keyword evidence="1" id="KW-0238">DNA-binding</keyword>
<organism evidence="3 4">
    <name type="scientific">Microbacterium paludicola</name>
    <dbReference type="NCBI Taxonomy" id="300019"/>
    <lineage>
        <taxon>Bacteria</taxon>
        <taxon>Bacillati</taxon>
        <taxon>Actinomycetota</taxon>
        <taxon>Actinomycetes</taxon>
        <taxon>Micrococcales</taxon>
        <taxon>Microbacteriaceae</taxon>
        <taxon>Microbacterium</taxon>
    </lineage>
</organism>
<keyword evidence="4" id="KW-1185">Reference proteome</keyword>
<dbReference type="Proteomes" id="UP000298358">
    <property type="component" value="Unassembled WGS sequence"/>
</dbReference>
<dbReference type="AlphaFoldDB" id="A0A4Y9FXD1"/>
<sequence length="344" mass="38031">MNNTDETLYSIGEVAHRTGLSVSAIRYYADEGLVEPTSATDGGHRLYDVDAIARLEFVRTLRDLETGLDQVRRVLLGTTSLRDVLAEHLDVIERQATDMQAKRAVLRALVRQEGTAERARLLRKLVTMSDAERQRLVDDFLAEVTAGLPEDAIRRIHDVRPVLPPDPAPEQLDAWISLAELLQDDRFRAATRSYLHATYAEFPGSEISTPHVQEFFHSTGADVMPKLMAAHQAGFAADDARVVSLAARMVESLAEAFGVAADDDLRGRLAARYRDLDSVTLEALQDAEYNATEGRYLELVSIINDQPHPDAALLASARRERSDGEQLSFRDLGGWLSDAILAVG</sequence>
<dbReference type="PANTHER" id="PTHR30204:SF93">
    <property type="entry name" value="HTH MERR-TYPE DOMAIN-CONTAINING PROTEIN"/>
    <property type="match status" value="1"/>
</dbReference>
<gene>
    <name evidence="3" type="ORF">E4U02_08100</name>
</gene>
<accession>A0A4Y9FXD1</accession>
<evidence type="ECO:0000313" key="4">
    <source>
        <dbReference type="Proteomes" id="UP000298358"/>
    </source>
</evidence>
<dbReference type="SUPFAM" id="SSF46955">
    <property type="entry name" value="Putative DNA-binding domain"/>
    <property type="match status" value="1"/>
</dbReference>
<dbReference type="CDD" id="cd00592">
    <property type="entry name" value="HTH_MerR-like"/>
    <property type="match status" value="1"/>
</dbReference>
<proteinExistence type="predicted"/>
<evidence type="ECO:0000313" key="3">
    <source>
        <dbReference type="EMBL" id="TFU32909.1"/>
    </source>
</evidence>
<reference evidence="3 4" key="1">
    <citation type="submission" date="2019-03" db="EMBL/GenBank/DDBJ databases">
        <title>Diversity of the mouse oral microbiome.</title>
        <authorList>
            <person name="Joseph S."/>
            <person name="Aduse-Opoku J."/>
            <person name="Curtis M."/>
            <person name="Wade W."/>
            <person name="Hashim A."/>
        </authorList>
    </citation>
    <scope>NUCLEOTIDE SEQUENCE [LARGE SCALE GENOMIC DNA]</scope>
    <source>
        <strain evidence="3 4">P1012</strain>
    </source>
</reference>
<dbReference type="EMBL" id="SPQB01000016">
    <property type="protein sequence ID" value="TFU32909.1"/>
    <property type="molecule type" value="Genomic_DNA"/>
</dbReference>
<evidence type="ECO:0000259" key="2">
    <source>
        <dbReference type="PROSITE" id="PS50937"/>
    </source>
</evidence>
<dbReference type="GO" id="GO:0003700">
    <property type="term" value="F:DNA-binding transcription factor activity"/>
    <property type="evidence" value="ECO:0007669"/>
    <property type="project" value="InterPro"/>
</dbReference>
<feature type="domain" description="HTH merR-type" evidence="2">
    <location>
        <begin position="8"/>
        <end position="77"/>
    </location>
</feature>
<dbReference type="Gene3D" id="1.10.1660.10">
    <property type="match status" value="1"/>
</dbReference>
<protein>
    <submittedName>
        <fullName evidence="3">MerR family transcriptional regulator</fullName>
    </submittedName>
</protein>
<dbReference type="Pfam" id="PF13411">
    <property type="entry name" value="MerR_1"/>
    <property type="match status" value="1"/>
</dbReference>
<evidence type="ECO:0000256" key="1">
    <source>
        <dbReference type="ARBA" id="ARBA00023125"/>
    </source>
</evidence>
<dbReference type="PRINTS" id="PR00040">
    <property type="entry name" value="HTHMERR"/>
</dbReference>
<dbReference type="OrthoDB" id="9809391at2"/>
<dbReference type="PROSITE" id="PS50937">
    <property type="entry name" value="HTH_MERR_2"/>
    <property type="match status" value="1"/>
</dbReference>
<comment type="caution">
    <text evidence="3">The sequence shown here is derived from an EMBL/GenBank/DDBJ whole genome shotgun (WGS) entry which is preliminary data.</text>
</comment>
<dbReference type="InterPro" id="IPR000551">
    <property type="entry name" value="MerR-type_HTH_dom"/>
</dbReference>
<dbReference type="SMART" id="SM00422">
    <property type="entry name" value="HTH_MERR"/>
    <property type="match status" value="1"/>
</dbReference>
<dbReference type="InterPro" id="IPR009061">
    <property type="entry name" value="DNA-bd_dom_put_sf"/>
</dbReference>
<dbReference type="InterPro" id="IPR047057">
    <property type="entry name" value="MerR_fam"/>
</dbReference>
<dbReference type="PANTHER" id="PTHR30204">
    <property type="entry name" value="REDOX-CYCLING DRUG-SENSING TRANSCRIPTIONAL ACTIVATOR SOXR"/>
    <property type="match status" value="1"/>
</dbReference>
<name>A0A4Y9FXD1_9MICO</name>
<dbReference type="RefSeq" id="WP_135114341.1">
    <property type="nucleotide sequence ID" value="NZ_JADGLL010000016.1"/>
</dbReference>
<dbReference type="GO" id="GO:0003677">
    <property type="term" value="F:DNA binding"/>
    <property type="evidence" value="ECO:0007669"/>
    <property type="project" value="UniProtKB-KW"/>
</dbReference>